<feature type="transmembrane region" description="Helical" evidence="7">
    <location>
        <begin position="251"/>
        <end position="275"/>
    </location>
</feature>
<dbReference type="GO" id="GO:0016020">
    <property type="term" value="C:membrane"/>
    <property type="evidence" value="ECO:0007669"/>
    <property type="project" value="UniProtKB-SubCell"/>
</dbReference>
<evidence type="ECO:0000256" key="3">
    <source>
        <dbReference type="ARBA" id="ARBA00022989"/>
    </source>
</evidence>
<comment type="caution">
    <text evidence="9">The sequence shown here is derived from an EMBL/GenBank/DDBJ whole genome shotgun (WGS) entry which is preliminary data.</text>
</comment>
<dbReference type="InterPro" id="IPR049326">
    <property type="entry name" value="Rhodopsin_dom_fungi"/>
</dbReference>
<dbReference type="PANTHER" id="PTHR33048">
    <property type="entry name" value="PTH11-LIKE INTEGRAL MEMBRANE PROTEIN (AFU_ORTHOLOGUE AFUA_5G11245)"/>
    <property type="match status" value="1"/>
</dbReference>
<comment type="similarity">
    <text evidence="5">Belongs to the SAT4 family.</text>
</comment>
<evidence type="ECO:0000256" key="7">
    <source>
        <dbReference type="SAM" id="Phobius"/>
    </source>
</evidence>
<comment type="subcellular location">
    <subcellularLocation>
        <location evidence="1">Membrane</location>
        <topology evidence="1">Multi-pass membrane protein</topology>
    </subcellularLocation>
</comment>
<feature type="transmembrane region" description="Helical" evidence="7">
    <location>
        <begin position="221"/>
        <end position="239"/>
    </location>
</feature>
<organism evidence="9 10">
    <name type="scientific">Fusarium sarcochroum</name>
    <dbReference type="NCBI Taxonomy" id="1208366"/>
    <lineage>
        <taxon>Eukaryota</taxon>
        <taxon>Fungi</taxon>
        <taxon>Dikarya</taxon>
        <taxon>Ascomycota</taxon>
        <taxon>Pezizomycotina</taxon>
        <taxon>Sordariomycetes</taxon>
        <taxon>Hypocreomycetidae</taxon>
        <taxon>Hypocreales</taxon>
        <taxon>Nectriaceae</taxon>
        <taxon>Fusarium</taxon>
        <taxon>Fusarium lateritium species complex</taxon>
    </lineage>
</organism>
<dbReference type="PANTHER" id="PTHR33048:SF19">
    <property type="entry name" value="MEMBRANE PROTEIN PTH11-LIKE, PUTATIVE (AFU_ORTHOLOGUE AFUA_1G14080)-RELATED"/>
    <property type="match status" value="1"/>
</dbReference>
<feature type="domain" description="Rhodopsin" evidence="8">
    <location>
        <begin position="36"/>
        <end position="244"/>
    </location>
</feature>
<sequence length="509" mass="57103">MALYSEPPTLREFKYDKPTLLVCWWATSFCTLIILLRLAGRFIRTERLFTEDRVAALALIPLYARMACVHYILIYGTNNAQFDDVELTDQQLRQKSIGSGLVLASRVFYAATLWILKFAVLEFLHRLTRATWERSWQRSLYVIRIILAATFVAVVISDFVECRPYSHYWQVLPDPGGQCRQGYVQLLTMAVCNVVTDLLLVIFPIPIIVASGMTIKRKIQLVLLFSLNLSVVGVTLYRVPHIIEEDGRQQYRSLLASVEILFATAAANSLVLGSFMRDRGLKKQKFRRSSVAESLDPSLNIRRPTMHRHWGSDEDLVRDVGMTVDPEIQDRPDNSSENGALQYTPAPLARKLNQDLEHWQFPQRQRSNAERSDDSLLPHDPLSQSKNEAGAQPRRVSFFDVGGLLDVPRESSGSLRANSRDSSNEESPQTHTPPAPSLPASSGGFRRGSTALLQDLGGLFGPMNARQNRSKTKPGGTELQPIPQSRQEPPHDTNGQPGTELRDPGGLLS</sequence>
<accession>A0A8H4UA79</accession>
<feature type="compositionally biased region" description="Basic and acidic residues" evidence="6">
    <location>
        <begin position="367"/>
        <end position="377"/>
    </location>
</feature>
<feature type="transmembrane region" description="Helical" evidence="7">
    <location>
        <begin position="183"/>
        <end position="209"/>
    </location>
</feature>
<evidence type="ECO:0000256" key="5">
    <source>
        <dbReference type="ARBA" id="ARBA00038359"/>
    </source>
</evidence>
<name>A0A8H4UA79_9HYPO</name>
<gene>
    <name evidence="9" type="ORF">FSARC_824</name>
</gene>
<feature type="transmembrane region" description="Helical" evidence="7">
    <location>
        <begin position="97"/>
        <end position="120"/>
    </location>
</feature>
<feature type="transmembrane region" description="Helical" evidence="7">
    <location>
        <begin position="141"/>
        <end position="160"/>
    </location>
</feature>
<feature type="transmembrane region" description="Helical" evidence="7">
    <location>
        <begin position="20"/>
        <end position="43"/>
    </location>
</feature>
<dbReference type="Proteomes" id="UP000622797">
    <property type="component" value="Unassembled WGS sequence"/>
</dbReference>
<keyword evidence="4 7" id="KW-0472">Membrane</keyword>
<proteinExistence type="inferred from homology"/>
<dbReference type="InterPro" id="IPR052337">
    <property type="entry name" value="SAT4-like"/>
</dbReference>
<feature type="region of interest" description="Disordered" evidence="6">
    <location>
        <begin position="364"/>
        <end position="509"/>
    </location>
</feature>
<reference evidence="9" key="2">
    <citation type="submission" date="2020-05" db="EMBL/GenBank/DDBJ databases">
        <authorList>
            <person name="Kim H.-S."/>
            <person name="Proctor R.H."/>
            <person name="Brown D.W."/>
        </authorList>
    </citation>
    <scope>NUCLEOTIDE SEQUENCE</scope>
    <source>
        <strain evidence="9">NRRL 20472</strain>
    </source>
</reference>
<evidence type="ECO:0000313" key="10">
    <source>
        <dbReference type="Proteomes" id="UP000622797"/>
    </source>
</evidence>
<evidence type="ECO:0000313" key="9">
    <source>
        <dbReference type="EMBL" id="KAF4972675.1"/>
    </source>
</evidence>
<dbReference type="AlphaFoldDB" id="A0A8H4UA79"/>
<keyword evidence="3 7" id="KW-1133">Transmembrane helix</keyword>
<feature type="compositionally biased region" description="Polar residues" evidence="6">
    <location>
        <begin position="482"/>
        <end position="497"/>
    </location>
</feature>
<keyword evidence="2 7" id="KW-0812">Transmembrane</keyword>
<evidence type="ECO:0000256" key="6">
    <source>
        <dbReference type="SAM" id="MobiDB-lite"/>
    </source>
</evidence>
<dbReference type="OrthoDB" id="5398233at2759"/>
<evidence type="ECO:0000259" key="8">
    <source>
        <dbReference type="Pfam" id="PF20684"/>
    </source>
</evidence>
<reference evidence="9" key="1">
    <citation type="journal article" date="2020" name="BMC Genomics">
        <title>Correction to: Identification and distribution of gene clusters required for synthesis of sphingolipid metabolism inhibitors in diverse species of the filamentous fungus Fusarium.</title>
        <authorList>
            <person name="Kim H.S."/>
            <person name="Lohmar J.M."/>
            <person name="Busman M."/>
            <person name="Brown D.W."/>
            <person name="Naumann T.A."/>
            <person name="Divon H.H."/>
            <person name="Lysoe E."/>
            <person name="Uhlig S."/>
            <person name="Proctor R.H."/>
        </authorList>
    </citation>
    <scope>NUCLEOTIDE SEQUENCE</scope>
    <source>
        <strain evidence="9">NRRL 20472</strain>
    </source>
</reference>
<dbReference type="Pfam" id="PF20684">
    <property type="entry name" value="Fung_rhodopsin"/>
    <property type="match status" value="1"/>
</dbReference>
<dbReference type="EMBL" id="JABEXW010000050">
    <property type="protein sequence ID" value="KAF4972675.1"/>
    <property type="molecule type" value="Genomic_DNA"/>
</dbReference>
<keyword evidence="10" id="KW-1185">Reference proteome</keyword>
<protein>
    <recommendedName>
        <fullName evidence="8">Rhodopsin domain-containing protein</fullName>
    </recommendedName>
</protein>
<evidence type="ECO:0000256" key="4">
    <source>
        <dbReference type="ARBA" id="ARBA00023136"/>
    </source>
</evidence>
<evidence type="ECO:0000256" key="2">
    <source>
        <dbReference type="ARBA" id="ARBA00022692"/>
    </source>
</evidence>
<evidence type="ECO:0000256" key="1">
    <source>
        <dbReference type="ARBA" id="ARBA00004141"/>
    </source>
</evidence>
<feature type="transmembrane region" description="Helical" evidence="7">
    <location>
        <begin position="55"/>
        <end position="77"/>
    </location>
</feature>